<dbReference type="CDD" id="cd07971">
    <property type="entry name" value="OBF_DNA_ligase_LigD"/>
    <property type="match status" value="1"/>
</dbReference>
<comment type="catalytic activity">
    <reaction evidence="20">
        <text>ATP + (deoxyribonucleotide)n-3'-hydroxyl + 5'-phospho-(deoxyribonucleotide)m = (deoxyribonucleotide)n+m + AMP + diphosphate.</text>
        <dbReference type="EC" id="6.5.1.1"/>
    </reaction>
</comment>
<dbReference type="InterPro" id="IPR012310">
    <property type="entry name" value="DNA_ligase_ATP-dep_cent"/>
</dbReference>
<evidence type="ECO:0000256" key="19">
    <source>
        <dbReference type="ARBA" id="ARBA00029943"/>
    </source>
</evidence>
<dbReference type="InterPro" id="IPR033651">
    <property type="entry name" value="PaeLigD_Pol-like"/>
</dbReference>
<protein>
    <recommendedName>
        <fullName evidence="2">DNA ligase (ATP)</fullName>
        <ecNumber evidence="2">6.5.1.1</ecNumber>
    </recommendedName>
    <alternativeName>
        <fullName evidence="19">NHEJ DNA polymerase</fullName>
    </alternativeName>
</protein>
<evidence type="ECO:0000256" key="12">
    <source>
        <dbReference type="ARBA" id="ARBA00022840"/>
    </source>
</evidence>
<keyword evidence="11" id="KW-0269">Exonuclease</keyword>
<keyword evidence="14" id="KW-0238">DNA-binding</keyword>
<evidence type="ECO:0000256" key="14">
    <source>
        <dbReference type="ARBA" id="ARBA00023125"/>
    </source>
</evidence>
<dbReference type="SUPFAM" id="SSF56091">
    <property type="entry name" value="DNA ligase/mRNA capping enzyme, catalytic domain"/>
    <property type="match status" value="1"/>
</dbReference>
<evidence type="ECO:0000256" key="7">
    <source>
        <dbReference type="ARBA" id="ARBA00022723"/>
    </source>
</evidence>
<dbReference type="GO" id="GO:0004527">
    <property type="term" value="F:exonuclease activity"/>
    <property type="evidence" value="ECO:0007669"/>
    <property type="project" value="UniProtKB-KW"/>
</dbReference>
<evidence type="ECO:0000256" key="20">
    <source>
        <dbReference type="ARBA" id="ARBA00034003"/>
    </source>
</evidence>
<name>A0A317FLA7_9PROT</name>
<keyword evidence="5" id="KW-0548">Nucleotidyltransferase</keyword>
<dbReference type="SUPFAM" id="SSF50249">
    <property type="entry name" value="Nucleic acid-binding proteins"/>
    <property type="match status" value="1"/>
</dbReference>
<evidence type="ECO:0000256" key="11">
    <source>
        <dbReference type="ARBA" id="ARBA00022839"/>
    </source>
</evidence>
<comment type="caution">
    <text evidence="23">The sequence shown here is derived from an EMBL/GenBank/DDBJ whole genome shotgun (WGS) entry which is preliminary data.</text>
</comment>
<dbReference type="PROSITE" id="PS50160">
    <property type="entry name" value="DNA_LIGASE_A3"/>
    <property type="match status" value="1"/>
</dbReference>
<dbReference type="InterPro" id="IPR014146">
    <property type="entry name" value="LigD_ligase_dom"/>
</dbReference>
<evidence type="ECO:0000256" key="1">
    <source>
        <dbReference type="ARBA" id="ARBA00001936"/>
    </source>
</evidence>
<evidence type="ECO:0000256" key="21">
    <source>
        <dbReference type="SAM" id="MobiDB-lite"/>
    </source>
</evidence>
<dbReference type="NCBIfam" id="TIGR02779">
    <property type="entry name" value="NHEJ_ligase_lig"/>
    <property type="match status" value="1"/>
</dbReference>
<dbReference type="GO" id="GO:0005524">
    <property type="term" value="F:ATP binding"/>
    <property type="evidence" value="ECO:0007669"/>
    <property type="project" value="UniProtKB-KW"/>
</dbReference>
<comment type="cofactor">
    <cofactor evidence="1">
        <name>Mn(2+)</name>
        <dbReference type="ChEBI" id="CHEBI:29035"/>
    </cofactor>
</comment>
<keyword evidence="24" id="KW-1185">Reference proteome</keyword>
<dbReference type="GO" id="GO:0006310">
    <property type="term" value="P:DNA recombination"/>
    <property type="evidence" value="ECO:0007669"/>
    <property type="project" value="UniProtKB-KW"/>
</dbReference>
<dbReference type="PANTHER" id="PTHR42705:SF2">
    <property type="entry name" value="BIFUNCTIONAL NON-HOMOLOGOUS END JOINING PROTEIN LIGD"/>
    <property type="match status" value="1"/>
</dbReference>
<dbReference type="GO" id="GO:0006281">
    <property type="term" value="P:DNA repair"/>
    <property type="evidence" value="ECO:0007669"/>
    <property type="project" value="UniProtKB-KW"/>
</dbReference>
<dbReference type="CDD" id="cd07906">
    <property type="entry name" value="Adenylation_DNA_ligase_LigD_LigC"/>
    <property type="match status" value="1"/>
</dbReference>
<evidence type="ECO:0000259" key="22">
    <source>
        <dbReference type="PROSITE" id="PS50160"/>
    </source>
</evidence>
<keyword evidence="15" id="KW-0233">DNA recombination</keyword>
<evidence type="ECO:0000256" key="18">
    <source>
        <dbReference type="ARBA" id="ARBA00023268"/>
    </source>
</evidence>
<evidence type="ECO:0000256" key="9">
    <source>
        <dbReference type="ARBA" id="ARBA00022763"/>
    </source>
</evidence>
<keyword evidence="8" id="KW-0547">Nucleotide-binding</keyword>
<dbReference type="Gene3D" id="3.90.920.10">
    <property type="entry name" value="DNA primase, PRIM domain"/>
    <property type="match status" value="1"/>
</dbReference>
<dbReference type="InterPro" id="IPR014144">
    <property type="entry name" value="LigD_PE_domain"/>
</dbReference>
<dbReference type="Pfam" id="PF13298">
    <property type="entry name" value="LigD_N"/>
    <property type="match status" value="1"/>
</dbReference>
<keyword evidence="17" id="KW-0464">Manganese</keyword>
<feature type="compositionally biased region" description="Basic and acidic residues" evidence="21">
    <location>
        <begin position="532"/>
        <end position="545"/>
    </location>
</feature>
<keyword evidence="9" id="KW-0227">DNA damage</keyword>
<keyword evidence="4" id="KW-0808">Transferase</keyword>
<keyword evidence="7" id="KW-0479">Metal-binding</keyword>
<evidence type="ECO:0000256" key="8">
    <source>
        <dbReference type="ARBA" id="ARBA00022741"/>
    </source>
</evidence>
<dbReference type="InterPro" id="IPR052171">
    <property type="entry name" value="NHEJ_LigD"/>
</dbReference>
<keyword evidence="12" id="KW-0067">ATP-binding</keyword>
<evidence type="ECO:0000256" key="6">
    <source>
        <dbReference type="ARBA" id="ARBA00022722"/>
    </source>
</evidence>
<dbReference type="CDD" id="cd04862">
    <property type="entry name" value="PaeLigD_Pol_like"/>
    <property type="match status" value="1"/>
</dbReference>
<dbReference type="NCBIfam" id="TIGR02777">
    <property type="entry name" value="LigD_PE_dom"/>
    <property type="match status" value="1"/>
</dbReference>
<feature type="region of interest" description="Disordered" evidence="21">
    <location>
        <begin position="188"/>
        <end position="266"/>
    </location>
</feature>
<sequence length="834" mass="90549">MFAGPIQTSGLKALRSSGRLGRYAAMPRLDTYRVKRDLSRSPEPAGRVGRRRKRQRAFVVQMHAARRLHWDLRLELDGVLKSWAVTRGPSLDPAERRLAVEVEDHPLDYGGFEGTIPEGYGAGEVILWDRGSWEPMGEADPAAALAAGHLKFNVTAQRMTGGWALIRMTPRAGEKRVNWLLIKEKDEHARPGGGDALVRDNASSVASGRAMPEKPKPAPAEAPKRSRWAKRATPDAPSRNADPSFLPPQLATLAERPPAGSGWVHEPKLDGYRIQARIRDGAAKLLTRNGLDWTHRFPETAAALSRLADCTLDGEIVALDDENRPDFPALVAALEAKRTGALRYHAFDLLHEGGADRREQPLAERKQRLRTLLAKAPQALAYVEDFDAPGDAVLMSACRLGLEGIVSKRRDAPYRAGRGEGWVKTKCRGTDEFVIGGHATGAKGSLTLLMGAWRGKSLVYLGRVGSGISGAKAEQLMRALKPLRRKTSPFEGGAGGKDATFVEPKLVAEIGYAGFTGDGMLRQGSFRALREDKPAEQVEAPEKTTRAAGASQVAGVPLSNPDKLLWPEDGITKRDLAAYFEAVAPALLAYGGGRPLTLLRAPDGVAGGRFWQRHAGAGTSALIRQVAIEGEAKPHLCVEDAAGLVALAQSGVVEIHVWGSRAADPEHADRLVFDLDPDEGLDFARVIEAAQTVRKALEKAGLKAFCKTTGGKGLHVVAPILPRHDWPVVKAFARAFCERLATAEPERYTTTLAKRARKGRLFLDYLRNERQGTAVSAWSPRARPGATVSVPLAWSEVKDGLDPTAFTIRTAPERLKRADPWKGYDKAARELPEG</sequence>
<evidence type="ECO:0000256" key="4">
    <source>
        <dbReference type="ARBA" id="ARBA00022679"/>
    </source>
</evidence>
<keyword evidence="13" id="KW-0239">DNA-directed DNA polymerase</keyword>
<evidence type="ECO:0000256" key="2">
    <source>
        <dbReference type="ARBA" id="ARBA00012727"/>
    </source>
</evidence>
<keyword evidence="6" id="KW-0540">Nuclease</keyword>
<dbReference type="Gene3D" id="3.30.470.30">
    <property type="entry name" value="DNA ligase/mRNA capping enzyme"/>
    <property type="match status" value="1"/>
</dbReference>
<keyword evidence="10" id="KW-0378">Hydrolase</keyword>
<dbReference type="GO" id="GO:0046872">
    <property type="term" value="F:metal ion binding"/>
    <property type="evidence" value="ECO:0007669"/>
    <property type="project" value="UniProtKB-KW"/>
</dbReference>
<keyword evidence="16" id="KW-0234">DNA repair</keyword>
<evidence type="ECO:0000256" key="16">
    <source>
        <dbReference type="ARBA" id="ARBA00023204"/>
    </source>
</evidence>
<feature type="region of interest" description="Disordered" evidence="21">
    <location>
        <begin position="532"/>
        <end position="555"/>
    </location>
</feature>
<dbReference type="GO" id="GO:0003910">
    <property type="term" value="F:DNA ligase (ATP) activity"/>
    <property type="evidence" value="ECO:0007669"/>
    <property type="project" value="UniProtKB-EC"/>
</dbReference>
<dbReference type="InterPro" id="IPR014145">
    <property type="entry name" value="LigD_pol_dom"/>
</dbReference>
<dbReference type="EC" id="6.5.1.1" evidence="2"/>
<dbReference type="Pfam" id="PF04679">
    <property type="entry name" value="DNA_ligase_A_C"/>
    <property type="match status" value="1"/>
</dbReference>
<dbReference type="InterPro" id="IPR012340">
    <property type="entry name" value="NA-bd_OB-fold"/>
</dbReference>
<evidence type="ECO:0000256" key="15">
    <source>
        <dbReference type="ARBA" id="ARBA00023172"/>
    </source>
</evidence>
<accession>A0A317FLA7</accession>
<dbReference type="Gene3D" id="3.30.1490.70">
    <property type="match status" value="1"/>
</dbReference>
<keyword evidence="18" id="KW-0511">Multifunctional enzyme</keyword>
<evidence type="ECO:0000256" key="5">
    <source>
        <dbReference type="ARBA" id="ARBA00022695"/>
    </source>
</evidence>
<dbReference type="NCBIfam" id="TIGR02776">
    <property type="entry name" value="NHEJ_ligase_prk"/>
    <property type="match status" value="1"/>
</dbReference>
<evidence type="ECO:0000256" key="17">
    <source>
        <dbReference type="ARBA" id="ARBA00023211"/>
    </source>
</evidence>
<dbReference type="NCBIfam" id="NF004628">
    <property type="entry name" value="PRK05972.1"/>
    <property type="match status" value="1"/>
</dbReference>
<dbReference type="Gene3D" id="2.40.50.140">
    <property type="entry name" value="Nucleic acid-binding proteins"/>
    <property type="match status" value="1"/>
</dbReference>
<dbReference type="InterPro" id="IPR014143">
    <property type="entry name" value="NHEJ_ligase_prk"/>
</dbReference>
<evidence type="ECO:0000313" key="23">
    <source>
        <dbReference type="EMBL" id="PWS39152.1"/>
    </source>
</evidence>
<dbReference type="Proteomes" id="UP000245765">
    <property type="component" value="Unassembled WGS sequence"/>
</dbReference>
<dbReference type="InterPro" id="IPR012309">
    <property type="entry name" value="DNA_ligase_ATP-dep_C"/>
</dbReference>
<evidence type="ECO:0000313" key="24">
    <source>
        <dbReference type="Proteomes" id="UP000245765"/>
    </source>
</evidence>
<gene>
    <name evidence="23" type="primary">ligD</name>
    <name evidence="23" type="ORF">DFH01_07920</name>
</gene>
<proteinExistence type="predicted"/>
<dbReference type="Pfam" id="PF21686">
    <property type="entry name" value="LigD_Prim-Pol"/>
    <property type="match status" value="1"/>
</dbReference>
<keyword evidence="3 23" id="KW-0436">Ligase</keyword>
<dbReference type="Pfam" id="PF01068">
    <property type="entry name" value="DNA_ligase_A_M"/>
    <property type="match status" value="1"/>
</dbReference>
<evidence type="ECO:0000256" key="10">
    <source>
        <dbReference type="ARBA" id="ARBA00022801"/>
    </source>
</evidence>
<dbReference type="PANTHER" id="PTHR42705">
    <property type="entry name" value="BIFUNCTIONAL NON-HOMOLOGOUS END JOINING PROTEIN LIGD"/>
    <property type="match status" value="1"/>
</dbReference>
<dbReference type="NCBIfam" id="TIGR02778">
    <property type="entry name" value="ligD_pol"/>
    <property type="match status" value="1"/>
</dbReference>
<dbReference type="GO" id="GO:0003677">
    <property type="term" value="F:DNA binding"/>
    <property type="evidence" value="ECO:0007669"/>
    <property type="project" value="UniProtKB-KW"/>
</dbReference>
<dbReference type="AlphaFoldDB" id="A0A317FLA7"/>
<evidence type="ECO:0000256" key="13">
    <source>
        <dbReference type="ARBA" id="ARBA00022932"/>
    </source>
</evidence>
<organism evidence="23 24">
    <name type="scientific">Falsiroseomonas bella</name>
    <dbReference type="NCBI Taxonomy" id="2184016"/>
    <lineage>
        <taxon>Bacteria</taxon>
        <taxon>Pseudomonadati</taxon>
        <taxon>Pseudomonadota</taxon>
        <taxon>Alphaproteobacteria</taxon>
        <taxon>Acetobacterales</taxon>
        <taxon>Roseomonadaceae</taxon>
        <taxon>Falsiroseomonas</taxon>
    </lineage>
</organism>
<reference evidence="24" key="1">
    <citation type="submission" date="2018-05" db="EMBL/GenBank/DDBJ databases">
        <authorList>
            <person name="Du Z."/>
            <person name="Wang X."/>
        </authorList>
    </citation>
    <scope>NUCLEOTIDE SEQUENCE [LARGE SCALE GENOMIC DNA]</scope>
    <source>
        <strain evidence="24">CQN31</strain>
    </source>
</reference>
<dbReference type="GO" id="GO:0003887">
    <property type="term" value="F:DNA-directed DNA polymerase activity"/>
    <property type="evidence" value="ECO:0007669"/>
    <property type="project" value="UniProtKB-KW"/>
</dbReference>
<evidence type="ECO:0000256" key="3">
    <source>
        <dbReference type="ARBA" id="ARBA00022598"/>
    </source>
</evidence>
<feature type="domain" description="ATP-dependent DNA ligase family profile" evidence="22">
    <location>
        <begin position="335"/>
        <end position="466"/>
    </location>
</feature>
<dbReference type="EMBL" id="QGNA01000001">
    <property type="protein sequence ID" value="PWS39152.1"/>
    <property type="molecule type" value="Genomic_DNA"/>
</dbReference>